<dbReference type="GO" id="GO:0003872">
    <property type="term" value="F:6-phosphofructokinase activity"/>
    <property type="evidence" value="ECO:0007669"/>
    <property type="project" value="UniProtKB-UniRule"/>
</dbReference>
<protein>
    <recommendedName>
        <fullName evidence="12">ATP-dependent 6-phosphofructokinase</fullName>
        <shortName evidence="12">ATP-PFK</shortName>
        <shortName evidence="12">Phosphofructokinase</shortName>
        <ecNumber evidence="12">2.7.1.11</ecNumber>
    </recommendedName>
    <alternativeName>
        <fullName evidence="12">Phosphohexokinase</fullName>
    </alternativeName>
</protein>
<feature type="binding site" description="in other chain" evidence="12">
    <location>
        <begin position="289"/>
        <end position="292"/>
    </location>
    <ligand>
        <name>substrate</name>
        <note>ligand shared between dimeric partners</note>
    </ligand>
</feature>
<dbReference type="InterPro" id="IPR035966">
    <property type="entry name" value="PKF_sf"/>
</dbReference>
<dbReference type="InterPro" id="IPR000023">
    <property type="entry name" value="Phosphofructokinase_dom"/>
</dbReference>
<evidence type="ECO:0000313" key="14">
    <source>
        <dbReference type="EMBL" id="EEG76129.1"/>
    </source>
</evidence>
<keyword evidence="8 12" id="KW-0418">Kinase</keyword>
<comment type="subunit">
    <text evidence="12">Homodimer or homotetramer.</text>
</comment>
<comment type="subcellular location">
    <subcellularLocation>
        <location evidence="2 12">Cytoplasm</location>
    </subcellularLocation>
</comment>
<dbReference type="EMBL" id="ACJM01000025">
    <property type="protein sequence ID" value="EEG76129.1"/>
    <property type="molecule type" value="Genomic_DNA"/>
</dbReference>
<name>C0GKN7_DETAL</name>
<dbReference type="PANTHER" id="PTHR13697:SF52">
    <property type="entry name" value="ATP-DEPENDENT 6-PHOSPHOFRUCTOKINASE 3"/>
    <property type="match status" value="1"/>
</dbReference>
<dbReference type="UniPathway" id="UPA00109">
    <property type="reaction ID" value="UER00182"/>
</dbReference>
<evidence type="ECO:0000259" key="13">
    <source>
        <dbReference type="Pfam" id="PF00365"/>
    </source>
</evidence>
<feature type="binding site" description="in other chain" evidence="12">
    <location>
        <begin position="186"/>
        <end position="188"/>
    </location>
    <ligand>
        <name>substrate</name>
        <note>ligand shared between dimeric partners</note>
    </ligand>
</feature>
<dbReference type="InterPro" id="IPR012829">
    <property type="entry name" value="Phosphofructokinase_III"/>
</dbReference>
<evidence type="ECO:0000256" key="4">
    <source>
        <dbReference type="ARBA" id="ARBA00022490"/>
    </source>
</evidence>
<dbReference type="Gene3D" id="3.40.50.450">
    <property type="match status" value="1"/>
</dbReference>
<dbReference type="GO" id="GO:0047334">
    <property type="term" value="F:diphosphate-fructose-6-phosphate 1-phosphotransferase activity"/>
    <property type="evidence" value="ECO:0007669"/>
    <property type="project" value="InterPro"/>
</dbReference>
<dbReference type="Gene3D" id="3.40.50.460">
    <property type="entry name" value="Phosphofructokinase domain"/>
    <property type="match status" value="1"/>
</dbReference>
<proteinExistence type="inferred from homology"/>
<comment type="pathway">
    <text evidence="3 12">Carbohydrate degradation; glycolysis; D-glyceraldehyde 3-phosphate and glycerone phosphate from D-glucose: step 3/4.</text>
</comment>
<keyword evidence="6 12" id="KW-0479">Metal-binding</keyword>
<dbReference type="PRINTS" id="PR00476">
    <property type="entry name" value="PHFRCTKINASE"/>
</dbReference>
<dbReference type="GO" id="GO:0046872">
    <property type="term" value="F:metal ion binding"/>
    <property type="evidence" value="ECO:0007669"/>
    <property type="project" value="UniProtKB-KW"/>
</dbReference>
<gene>
    <name evidence="12" type="primary">pfkA</name>
    <name evidence="14" type="ORF">DealDRAFT_3046</name>
</gene>
<organism evidence="14 15">
    <name type="scientific">Dethiobacter alkaliphilus AHT 1</name>
    <dbReference type="NCBI Taxonomy" id="555088"/>
    <lineage>
        <taxon>Bacteria</taxon>
        <taxon>Bacillati</taxon>
        <taxon>Bacillota</taxon>
        <taxon>Dethiobacteria</taxon>
        <taxon>Dethiobacterales</taxon>
        <taxon>Dethiobacteraceae</taxon>
        <taxon>Dethiobacter</taxon>
    </lineage>
</organism>
<dbReference type="AlphaFoldDB" id="C0GKN7"/>
<evidence type="ECO:0000256" key="6">
    <source>
        <dbReference type="ARBA" id="ARBA00022723"/>
    </source>
</evidence>
<dbReference type="InterPro" id="IPR022953">
    <property type="entry name" value="ATP_PFK"/>
</dbReference>
<dbReference type="Proteomes" id="UP000006443">
    <property type="component" value="Unassembled WGS sequence"/>
</dbReference>
<feature type="binding site" evidence="12">
    <location>
        <position position="120"/>
    </location>
    <ligand>
        <name>Mg(2+)</name>
        <dbReference type="ChEBI" id="CHEBI:18420"/>
        <note>catalytic</note>
    </ligand>
</feature>
<reference evidence="14 15" key="1">
    <citation type="submission" date="2009-02" db="EMBL/GenBank/DDBJ databases">
        <title>Sequencing of the draft genome and assembly of Dethiobacter alkaliphilus AHT 1.</title>
        <authorList>
            <consortium name="US DOE Joint Genome Institute (JGI-PGF)"/>
            <person name="Lucas S."/>
            <person name="Copeland A."/>
            <person name="Lapidus A."/>
            <person name="Glavina del Rio T."/>
            <person name="Dalin E."/>
            <person name="Tice H."/>
            <person name="Bruce D."/>
            <person name="Goodwin L."/>
            <person name="Pitluck S."/>
            <person name="Larimer F."/>
            <person name="Land M.L."/>
            <person name="Hauser L."/>
            <person name="Muyzer G."/>
        </authorList>
    </citation>
    <scope>NUCLEOTIDE SEQUENCE [LARGE SCALE GENOMIC DNA]</scope>
    <source>
        <strain evidence="14 15">AHT 1</strain>
    </source>
</reference>
<keyword evidence="7 12" id="KW-0547">Nucleotide-binding</keyword>
<evidence type="ECO:0000256" key="3">
    <source>
        <dbReference type="ARBA" id="ARBA00004679"/>
    </source>
</evidence>
<evidence type="ECO:0000256" key="8">
    <source>
        <dbReference type="ARBA" id="ARBA00022777"/>
    </source>
</evidence>
<dbReference type="PROSITE" id="PS00433">
    <property type="entry name" value="PHOSPHOFRUCTOKINASE"/>
    <property type="match status" value="1"/>
</dbReference>
<feature type="active site" description="Proton acceptor" evidence="12">
    <location>
        <position position="144"/>
    </location>
</feature>
<dbReference type="FunFam" id="3.40.50.460:FF:000002">
    <property type="entry name" value="ATP-dependent 6-phosphofructokinase"/>
    <property type="match status" value="1"/>
</dbReference>
<feature type="binding site" evidence="12">
    <location>
        <position position="179"/>
    </location>
    <ligand>
        <name>substrate</name>
        <note>ligand shared between dimeric partners</note>
    </ligand>
</feature>
<feature type="domain" description="Phosphofructokinase" evidence="13">
    <location>
        <begin position="7"/>
        <end position="314"/>
    </location>
</feature>
<keyword evidence="4 12" id="KW-0963">Cytoplasm</keyword>
<dbReference type="OrthoDB" id="9802503at2"/>
<evidence type="ECO:0000256" key="5">
    <source>
        <dbReference type="ARBA" id="ARBA00022679"/>
    </source>
</evidence>
<comment type="function">
    <text evidence="12">Catalyzes the phosphorylation of D-fructose 6-phosphate to fructose 1,6-bisphosphate by ATP, the first committing step of glycolysis.</text>
</comment>
<dbReference type="EC" id="2.7.1.11" evidence="12"/>
<evidence type="ECO:0000256" key="12">
    <source>
        <dbReference type="HAMAP-Rule" id="MF_01976"/>
    </source>
</evidence>
<keyword evidence="9 12" id="KW-0067">ATP-binding</keyword>
<dbReference type="STRING" id="555088.DealDRAFT_3046"/>
<evidence type="ECO:0000256" key="10">
    <source>
        <dbReference type="ARBA" id="ARBA00022842"/>
    </source>
</evidence>
<dbReference type="SUPFAM" id="SSF53784">
    <property type="entry name" value="Phosphofructokinase"/>
    <property type="match status" value="1"/>
</dbReference>
<keyword evidence="15" id="KW-1185">Reference proteome</keyword>
<accession>C0GKN7</accession>
<dbReference type="InterPro" id="IPR012003">
    <property type="entry name" value="ATP_PFK_prok-type"/>
</dbReference>
<feature type="binding site" description="in other chain" evidence="12">
    <location>
        <begin position="142"/>
        <end position="144"/>
    </location>
    <ligand>
        <name>substrate</name>
        <note>ligand shared between dimeric partners</note>
    </ligand>
</feature>
<dbReference type="HAMAP" id="MF_01976">
    <property type="entry name" value="Phosphofructokinase_III"/>
    <property type="match status" value="1"/>
</dbReference>
<feature type="binding site" description="in other chain" evidence="12">
    <location>
        <position position="239"/>
    </location>
    <ligand>
        <name>substrate</name>
        <note>ligand shared between dimeric partners</note>
    </ligand>
</feature>
<feature type="site" description="Important for substrate specificity; cannot use PPi as phosphoryl donor" evidence="12">
    <location>
        <position position="121"/>
    </location>
</feature>
<comment type="caution">
    <text evidence="12">Lacks conserved residue(s) required for the propagation of feature annotation.</text>
</comment>
<dbReference type="InterPro" id="IPR015912">
    <property type="entry name" value="Phosphofructokinase_CS"/>
</dbReference>
<evidence type="ECO:0000313" key="15">
    <source>
        <dbReference type="Proteomes" id="UP000006443"/>
    </source>
</evidence>
<evidence type="ECO:0000256" key="9">
    <source>
        <dbReference type="ARBA" id="ARBA00022840"/>
    </source>
</evidence>
<comment type="catalytic activity">
    <reaction evidence="12">
        <text>beta-D-fructose 6-phosphate + ATP = beta-D-fructose 1,6-bisphosphate + ADP + H(+)</text>
        <dbReference type="Rhea" id="RHEA:16109"/>
        <dbReference type="ChEBI" id="CHEBI:15378"/>
        <dbReference type="ChEBI" id="CHEBI:30616"/>
        <dbReference type="ChEBI" id="CHEBI:32966"/>
        <dbReference type="ChEBI" id="CHEBI:57634"/>
        <dbReference type="ChEBI" id="CHEBI:456216"/>
        <dbReference type="EC" id="2.7.1.11"/>
    </reaction>
</comment>
<evidence type="ECO:0000256" key="2">
    <source>
        <dbReference type="ARBA" id="ARBA00004496"/>
    </source>
</evidence>
<dbReference type="PIRSF" id="PIRSF000532">
    <property type="entry name" value="ATP_PFK_prok"/>
    <property type="match status" value="1"/>
</dbReference>
<dbReference type="PANTHER" id="PTHR13697">
    <property type="entry name" value="PHOSPHOFRUCTOKINASE"/>
    <property type="match status" value="1"/>
</dbReference>
<sequence length="365" mass="38959">MSQKIKRLGILTGGGDCPGLNAVIRAVAKTALYRYEIEVVGIMDGYGGVIESRSMILEDHHVSGILHRGGTILGTTNRDNPFRYPVGEKDGQTVWGDVSDKAIANLEKMGVDVLVAVGGDGSLFIGNELYKKGVPVVGIPKTIDNDLSATDVTFGFDTALNTATDAIDKLHTTAESHHRVMILEVMGRDAGWIALHSGTAGGADVILIPEIDFSYEAICQKISARQQKGKKFSIMVVAEGAKLPGGEQIYQEERKDNPHLSKLGGVGNVIGDEIQRRCGVETRVTVLGHLQRGGTPTPFDRILGTRFGVKAAELAMNGEFGQMTCLCSGEIQSVPLSDAVKEQKLIQADSELVRAAKSVGVSFGD</sequence>
<dbReference type="GO" id="GO:0061621">
    <property type="term" value="P:canonical glycolysis"/>
    <property type="evidence" value="ECO:0007669"/>
    <property type="project" value="TreeGrafter"/>
</dbReference>
<dbReference type="GO" id="GO:0030388">
    <property type="term" value="P:fructose 1,6-bisphosphate metabolic process"/>
    <property type="evidence" value="ECO:0007669"/>
    <property type="project" value="TreeGrafter"/>
</dbReference>
<dbReference type="GO" id="GO:0042802">
    <property type="term" value="F:identical protein binding"/>
    <property type="evidence" value="ECO:0007669"/>
    <property type="project" value="TreeGrafter"/>
</dbReference>
<dbReference type="NCBIfam" id="NF002872">
    <property type="entry name" value="PRK03202.1"/>
    <property type="match status" value="1"/>
</dbReference>
<comment type="caution">
    <text evidence="14">The sequence shown here is derived from an EMBL/GenBank/DDBJ whole genome shotgun (WGS) entry which is preliminary data.</text>
</comment>
<keyword evidence="10 12" id="KW-0460">Magnesium</keyword>
<dbReference type="GO" id="GO:0005524">
    <property type="term" value="F:ATP binding"/>
    <property type="evidence" value="ECO:0007669"/>
    <property type="project" value="UniProtKB-KW"/>
</dbReference>
<evidence type="ECO:0000256" key="7">
    <source>
        <dbReference type="ARBA" id="ARBA00022741"/>
    </source>
</evidence>
<keyword evidence="11 12" id="KW-0324">Glycolysis</keyword>
<dbReference type="GO" id="GO:0048029">
    <property type="term" value="F:monosaccharide binding"/>
    <property type="evidence" value="ECO:0007669"/>
    <property type="project" value="TreeGrafter"/>
</dbReference>
<dbReference type="GO" id="GO:0005945">
    <property type="term" value="C:6-phosphofructokinase complex"/>
    <property type="evidence" value="ECO:0007669"/>
    <property type="project" value="TreeGrafter"/>
</dbReference>
<dbReference type="Pfam" id="PF00365">
    <property type="entry name" value="PFK"/>
    <property type="match status" value="1"/>
</dbReference>
<evidence type="ECO:0000256" key="11">
    <source>
        <dbReference type="ARBA" id="ARBA00023152"/>
    </source>
</evidence>
<feature type="binding site" evidence="12">
    <location>
        <begin position="119"/>
        <end position="122"/>
    </location>
    <ligand>
        <name>ATP</name>
        <dbReference type="ChEBI" id="CHEBI:30616"/>
    </ligand>
</feature>
<comment type="similarity">
    <text evidence="12">Belongs to the phosphofructokinase type A (PFKA) family. Mixed-substrate PFK group III subfamily.</text>
</comment>
<feature type="binding site" evidence="12">
    <location>
        <position position="283"/>
    </location>
    <ligand>
        <name>substrate</name>
        <note>ligand shared between dimeric partners</note>
    </ligand>
</feature>
<feature type="binding site" evidence="12">
    <location>
        <position position="15"/>
    </location>
    <ligand>
        <name>ATP</name>
        <dbReference type="ChEBI" id="CHEBI:30616"/>
    </ligand>
</feature>
<dbReference type="GO" id="GO:0016208">
    <property type="term" value="F:AMP binding"/>
    <property type="evidence" value="ECO:0007669"/>
    <property type="project" value="TreeGrafter"/>
</dbReference>
<feature type="binding site" evidence="12">
    <location>
        <begin position="78"/>
        <end position="79"/>
    </location>
    <ligand>
        <name>ATP</name>
        <dbReference type="ChEBI" id="CHEBI:30616"/>
    </ligand>
</feature>
<dbReference type="GO" id="GO:0070095">
    <property type="term" value="F:fructose-6-phosphate binding"/>
    <property type="evidence" value="ECO:0007669"/>
    <property type="project" value="TreeGrafter"/>
</dbReference>
<dbReference type="NCBIfam" id="TIGR02483">
    <property type="entry name" value="PFK_mixed"/>
    <property type="match status" value="1"/>
</dbReference>
<dbReference type="RefSeq" id="WP_008519059.1">
    <property type="nucleotide sequence ID" value="NZ_ACJM01000025.1"/>
</dbReference>
<dbReference type="eggNOG" id="COG0205">
    <property type="taxonomic scope" value="Bacteria"/>
</dbReference>
<dbReference type="GO" id="GO:0006002">
    <property type="term" value="P:fructose 6-phosphate metabolic process"/>
    <property type="evidence" value="ECO:0007669"/>
    <property type="project" value="InterPro"/>
</dbReference>
<evidence type="ECO:0000256" key="1">
    <source>
        <dbReference type="ARBA" id="ARBA00001946"/>
    </source>
</evidence>
<comment type="cofactor">
    <cofactor evidence="1 12">
        <name>Mg(2+)</name>
        <dbReference type="ChEBI" id="CHEBI:18420"/>
    </cofactor>
</comment>
<keyword evidence="5 12" id="KW-0808">Transferase</keyword>